<proteinExistence type="predicted"/>
<evidence type="ECO:0000313" key="1">
    <source>
        <dbReference type="EMBL" id="QGU28887.1"/>
    </source>
</evidence>
<dbReference type="AlphaFoldDB" id="A0A6I6E7W8"/>
<dbReference type="OrthoDB" id="4978984at2"/>
<organism evidence="1 2">
    <name type="scientific">Microbacterium oryzae</name>
    <dbReference type="NCBI Taxonomy" id="743009"/>
    <lineage>
        <taxon>Bacteria</taxon>
        <taxon>Bacillati</taxon>
        <taxon>Actinomycetota</taxon>
        <taxon>Actinomycetes</taxon>
        <taxon>Micrococcales</taxon>
        <taxon>Microbacteriaceae</taxon>
        <taxon>Microbacterium</taxon>
    </lineage>
</organism>
<keyword evidence="2" id="KW-1185">Reference proteome</keyword>
<sequence length="107" mass="11894">MMRFCRSRHDGARCTRPLDHPGLHRHRAIMWSDLTADAAGCPGTGERGTPAPPLDDGYPHGRALCPTCGRFIELDPRGRLLPHDTSDAGESDAEVAHRREWFNGHGW</sequence>
<accession>A0A6I6E7W8</accession>
<evidence type="ECO:0000313" key="2">
    <source>
        <dbReference type="Proteomes" id="UP000422989"/>
    </source>
</evidence>
<dbReference type="KEGG" id="moj:D7D94_09075"/>
<gene>
    <name evidence="1" type="ORF">D7D94_09075</name>
</gene>
<dbReference type="Proteomes" id="UP000422989">
    <property type="component" value="Chromosome"/>
</dbReference>
<dbReference type="RefSeq" id="WP_156242304.1">
    <property type="nucleotide sequence ID" value="NZ_BAAAZL010000004.1"/>
</dbReference>
<name>A0A6I6E7W8_9MICO</name>
<reference evidence="1 2" key="1">
    <citation type="submission" date="2018-09" db="EMBL/GenBank/DDBJ databases">
        <title>Whole genome sequencing of Microbacterium oryzae strain MB-10T.</title>
        <authorList>
            <person name="Das S.K."/>
        </authorList>
    </citation>
    <scope>NUCLEOTIDE SEQUENCE [LARGE SCALE GENOMIC DNA]</scope>
    <source>
        <strain evidence="1 2">MB-10</strain>
    </source>
</reference>
<dbReference type="EMBL" id="CP032550">
    <property type="protein sequence ID" value="QGU28887.1"/>
    <property type="molecule type" value="Genomic_DNA"/>
</dbReference>
<protein>
    <submittedName>
        <fullName evidence="1">Uncharacterized protein</fullName>
    </submittedName>
</protein>